<keyword evidence="3" id="KW-1185">Reference proteome</keyword>
<keyword evidence="1" id="KW-1133">Transmembrane helix</keyword>
<dbReference type="Proteomes" id="UP001066276">
    <property type="component" value="Chromosome 4_1"/>
</dbReference>
<sequence length="94" mass="10256">MSSASSRLLLAWLLDEGKTAMLILLDLSPAFDTVSHAFLLEKLAYIRLPGLLFGGLVFVPVRGYFADELKRLEAEWGKDEGSGAGKGLCLMWPA</sequence>
<comment type="caution">
    <text evidence="2">The sequence shown here is derived from an EMBL/GenBank/DDBJ whole genome shotgun (WGS) entry which is preliminary data.</text>
</comment>
<name>A0AAV7T794_PLEWA</name>
<keyword evidence="1" id="KW-0812">Transmembrane</keyword>
<proteinExistence type="predicted"/>
<accession>A0AAV7T794</accession>
<organism evidence="2 3">
    <name type="scientific">Pleurodeles waltl</name>
    <name type="common">Iberian ribbed newt</name>
    <dbReference type="NCBI Taxonomy" id="8319"/>
    <lineage>
        <taxon>Eukaryota</taxon>
        <taxon>Metazoa</taxon>
        <taxon>Chordata</taxon>
        <taxon>Craniata</taxon>
        <taxon>Vertebrata</taxon>
        <taxon>Euteleostomi</taxon>
        <taxon>Amphibia</taxon>
        <taxon>Batrachia</taxon>
        <taxon>Caudata</taxon>
        <taxon>Salamandroidea</taxon>
        <taxon>Salamandridae</taxon>
        <taxon>Pleurodelinae</taxon>
        <taxon>Pleurodeles</taxon>
    </lineage>
</organism>
<protein>
    <recommendedName>
        <fullName evidence="4">Reverse transcriptase domain-containing protein</fullName>
    </recommendedName>
</protein>
<dbReference type="AlphaFoldDB" id="A0AAV7T794"/>
<feature type="transmembrane region" description="Helical" evidence="1">
    <location>
        <begin position="43"/>
        <end position="61"/>
    </location>
</feature>
<reference evidence="2" key="1">
    <citation type="journal article" date="2022" name="bioRxiv">
        <title>Sequencing and chromosome-scale assembly of the giantPleurodeles waltlgenome.</title>
        <authorList>
            <person name="Brown T."/>
            <person name="Elewa A."/>
            <person name="Iarovenko S."/>
            <person name="Subramanian E."/>
            <person name="Araus A.J."/>
            <person name="Petzold A."/>
            <person name="Susuki M."/>
            <person name="Suzuki K.-i.T."/>
            <person name="Hayashi T."/>
            <person name="Toyoda A."/>
            <person name="Oliveira C."/>
            <person name="Osipova E."/>
            <person name="Leigh N.D."/>
            <person name="Simon A."/>
            <person name="Yun M.H."/>
        </authorList>
    </citation>
    <scope>NUCLEOTIDE SEQUENCE</scope>
    <source>
        <strain evidence="2">20211129_DDA</strain>
        <tissue evidence="2">Liver</tissue>
    </source>
</reference>
<gene>
    <name evidence="2" type="ORF">NDU88_003981</name>
</gene>
<evidence type="ECO:0008006" key="4">
    <source>
        <dbReference type="Google" id="ProtNLM"/>
    </source>
</evidence>
<keyword evidence="1" id="KW-0472">Membrane</keyword>
<evidence type="ECO:0000313" key="2">
    <source>
        <dbReference type="EMBL" id="KAJ1172131.1"/>
    </source>
</evidence>
<dbReference type="EMBL" id="JANPWB010000007">
    <property type="protein sequence ID" value="KAJ1172131.1"/>
    <property type="molecule type" value="Genomic_DNA"/>
</dbReference>
<evidence type="ECO:0000256" key="1">
    <source>
        <dbReference type="SAM" id="Phobius"/>
    </source>
</evidence>
<evidence type="ECO:0000313" key="3">
    <source>
        <dbReference type="Proteomes" id="UP001066276"/>
    </source>
</evidence>